<feature type="transmembrane region" description="Helical" evidence="8">
    <location>
        <begin position="401"/>
        <end position="421"/>
    </location>
</feature>
<keyword evidence="2" id="KW-1003">Cell membrane</keyword>
<evidence type="ECO:0000256" key="7">
    <source>
        <dbReference type="ARBA" id="ARBA00024033"/>
    </source>
</evidence>
<feature type="transmembrane region" description="Helical" evidence="8">
    <location>
        <begin position="371"/>
        <end position="389"/>
    </location>
</feature>
<protein>
    <submittedName>
        <fullName evidence="9">DUF2029 domain-containing protein</fullName>
    </submittedName>
</protein>
<feature type="transmembrane region" description="Helical" evidence="8">
    <location>
        <begin position="12"/>
        <end position="32"/>
    </location>
</feature>
<comment type="caution">
    <text evidence="9">The sequence shown here is derived from an EMBL/GenBank/DDBJ whole genome shotgun (WGS) entry which is preliminary data.</text>
</comment>
<feature type="transmembrane region" description="Helical" evidence="8">
    <location>
        <begin position="219"/>
        <end position="238"/>
    </location>
</feature>
<gene>
    <name evidence="9" type="ORF">OE647_12275</name>
</gene>
<feature type="transmembrane region" description="Helical" evidence="8">
    <location>
        <begin position="331"/>
        <end position="359"/>
    </location>
</feature>
<evidence type="ECO:0000256" key="1">
    <source>
        <dbReference type="ARBA" id="ARBA00004651"/>
    </source>
</evidence>
<evidence type="ECO:0000256" key="6">
    <source>
        <dbReference type="ARBA" id="ARBA00023136"/>
    </source>
</evidence>
<keyword evidence="10" id="KW-1185">Reference proteome</keyword>
<comment type="similarity">
    <text evidence="7">Belongs to the glycosyltransferase 87 family.</text>
</comment>
<name>A0ABT2Z401_9RHOB</name>
<evidence type="ECO:0000256" key="5">
    <source>
        <dbReference type="ARBA" id="ARBA00022989"/>
    </source>
</evidence>
<comment type="subcellular location">
    <subcellularLocation>
        <location evidence="1">Cell membrane</location>
        <topology evidence="1">Multi-pass membrane protein</topology>
    </subcellularLocation>
</comment>
<evidence type="ECO:0000256" key="3">
    <source>
        <dbReference type="ARBA" id="ARBA00022679"/>
    </source>
</evidence>
<feature type="transmembrane region" description="Helical" evidence="8">
    <location>
        <begin position="142"/>
        <end position="164"/>
    </location>
</feature>
<feature type="transmembrane region" description="Helical" evidence="8">
    <location>
        <begin position="268"/>
        <end position="291"/>
    </location>
</feature>
<dbReference type="EMBL" id="JAOWLA010000010">
    <property type="protein sequence ID" value="MCV2865501.1"/>
    <property type="molecule type" value="Genomic_DNA"/>
</dbReference>
<dbReference type="Proteomes" id="UP001652503">
    <property type="component" value="Unassembled WGS sequence"/>
</dbReference>
<reference evidence="9 10" key="1">
    <citation type="submission" date="2022-10" db="EMBL/GenBank/DDBJ databases">
        <title>Defluviimonas sp. nov., isolated from ocean surface water.</title>
        <authorList>
            <person name="He W."/>
            <person name="Wang L."/>
            <person name="Zhang D.-F."/>
        </authorList>
    </citation>
    <scope>NUCLEOTIDE SEQUENCE [LARGE SCALE GENOMIC DNA]</scope>
    <source>
        <strain evidence="9 10">WL0075</strain>
    </source>
</reference>
<evidence type="ECO:0000313" key="10">
    <source>
        <dbReference type="Proteomes" id="UP001652503"/>
    </source>
</evidence>
<evidence type="ECO:0000313" key="9">
    <source>
        <dbReference type="EMBL" id="MCV2865501.1"/>
    </source>
</evidence>
<dbReference type="InterPro" id="IPR018584">
    <property type="entry name" value="GT87"/>
</dbReference>
<evidence type="ECO:0000256" key="4">
    <source>
        <dbReference type="ARBA" id="ARBA00022692"/>
    </source>
</evidence>
<feature type="transmembrane region" description="Helical" evidence="8">
    <location>
        <begin position="298"/>
        <end position="319"/>
    </location>
</feature>
<evidence type="ECO:0000256" key="2">
    <source>
        <dbReference type="ARBA" id="ARBA00022475"/>
    </source>
</evidence>
<sequence>MTGFSAQNGTRDVGFCVLLLTLWVLAALSGHWQSPSSDLAPLYLAGHFLAEGRPELVYSAPPHLVGGTPAEWLETVAAMGQPWKDAFPYIYPPIWAKLLSYVTPHVGPFAFTRAAMVLQVSLLAGAVVLAARLARPAGVRPLIWVAVSLALIQTSVFSQTALYFNQPQITVMFLTLLAFERLQAGQDRTAGVLLGLAAAIKILPGVFVLLFFYERRWHAVAAFAATVGALVALSFLLAGPELHAEFLEAVDRVETSLPVVPSNASVQVSVLLLLHKLGVITLPITGVGAYLSPQVFPAVPVVALAARIAFLAAALMFAYRLWPLPPRTRRAYGLLALSVLIALFSPVGWLHYYTISLLLLPQLAFRASPRVAILALVVFGALTSSTLYINSVVVFGWDWTVMNITVSVVWLLVLALIWVLAGQRAPERAD</sequence>
<keyword evidence="4 8" id="KW-0812">Transmembrane</keyword>
<evidence type="ECO:0000256" key="8">
    <source>
        <dbReference type="SAM" id="Phobius"/>
    </source>
</evidence>
<dbReference type="Pfam" id="PF09594">
    <property type="entry name" value="GT87"/>
    <property type="match status" value="1"/>
</dbReference>
<keyword evidence="6 8" id="KW-0472">Membrane</keyword>
<organism evidence="9 10">
    <name type="scientific">Albidovulum sediminicola</name>
    <dbReference type="NCBI Taxonomy" id="2984331"/>
    <lineage>
        <taxon>Bacteria</taxon>
        <taxon>Pseudomonadati</taxon>
        <taxon>Pseudomonadota</taxon>
        <taxon>Alphaproteobacteria</taxon>
        <taxon>Rhodobacterales</taxon>
        <taxon>Paracoccaceae</taxon>
        <taxon>Albidovulum</taxon>
    </lineage>
</organism>
<feature type="transmembrane region" description="Helical" evidence="8">
    <location>
        <begin position="110"/>
        <end position="130"/>
    </location>
</feature>
<feature type="transmembrane region" description="Helical" evidence="8">
    <location>
        <begin position="190"/>
        <end position="212"/>
    </location>
</feature>
<keyword evidence="3" id="KW-0808">Transferase</keyword>
<dbReference type="RefSeq" id="WP_263722015.1">
    <property type="nucleotide sequence ID" value="NZ_JAOWLA010000010.1"/>
</dbReference>
<keyword evidence="5 8" id="KW-1133">Transmembrane helix</keyword>
<accession>A0ABT2Z401</accession>
<proteinExistence type="inferred from homology"/>